<reference evidence="2 3" key="1">
    <citation type="submission" date="2017-10" db="EMBL/GenBank/DDBJ databases">
        <title>Comparative genomics in systemic dimorphic fungi from Ajellomycetaceae.</title>
        <authorList>
            <person name="Munoz J.F."/>
            <person name="Mcewen J.G."/>
            <person name="Clay O.K."/>
            <person name="Cuomo C.A."/>
        </authorList>
    </citation>
    <scope>NUCLEOTIDE SEQUENCE [LARGE SCALE GENOMIC DNA]</scope>
    <source>
        <strain evidence="2 3">UAMH5409</strain>
    </source>
</reference>
<feature type="compositionally biased region" description="Polar residues" evidence="1">
    <location>
        <begin position="617"/>
        <end position="626"/>
    </location>
</feature>
<organism evidence="2 3">
    <name type="scientific">Helicocarpus griseus UAMH5409</name>
    <dbReference type="NCBI Taxonomy" id="1447875"/>
    <lineage>
        <taxon>Eukaryota</taxon>
        <taxon>Fungi</taxon>
        <taxon>Dikarya</taxon>
        <taxon>Ascomycota</taxon>
        <taxon>Pezizomycotina</taxon>
        <taxon>Eurotiomycetes</taxon>
        <taxon>Eurotiomycetidae</taxon>
        <taxon>Onygenales</taxon>
        <taxon>Ajellomycetaceae</taxon>
        <taxon>Helicocarpus</taxon>
    </lineage>
</organism>
<feature type="region of interest" description="Disordered" evidence="1">
    <location>
        <begin position="586"/>
        <end position="651"/>
    </location>
</feature>
<proteinExistence type="predicted"/>
<protein>
    <submittedName>
        <fullName evidence="2">Uncharacterized protein</fullName>
    </submittedName>
</protein>
<comment type="caution">
    <text evidence="2">The sequence shown here is derived from an EMBL/GenBank/DDBJ whole genome shotgun (WGS) entry which is preliminary data.</text>
</comment>
<dbReference type="EMBL" id="PDNB01000104">
    <property type="protein sequence ID" value="PGH08084.1"/>
    <property type="molecule type" value="Genomic_DNA"/>
</dbReference>
<feature type="region of interest" description="Disordered" evidence="1">
    <location>
        <begin position="128"/>
        <end position="165"/>
    </location>
</feature>
<dbReference type="STRING" id="1447875.A0A2B7X8T8"/>
<feature type="region of interest" description="Disordered" evidence="1">
    <location>
        <begin position="195"/>
        <end position="243"/>
    </location>
</feature>
<feature type="compositionally biased region" description="Polar residues" evidence="1">
    <location>
        <begin position="590"/>
        <end position="602"/>
    </location>
</feature>
<evidence type="ECO:0000256" key="1">
    <source>
        <dbReference type="SAM" id="MobiDB-lite"/>
    </source>
</evidence>
<feature type="compositionally biased region" description="Polar residues" evidence="1">
    <location>
        <begin position="128"/>
        <end position="155"/>
    </location>
</feature>
<feature type="compositionally biased region" description="Polar residues" evidence="1">
    <location>
        <begin position="469"/>
        <end position="490"/>
    </location>
</feature>
<evidence type="ECO:0000313" key="2">
    <source>
        <dbReference type="EMBL" id="PGH08084.1"/>
    </source>
</evidence>
<dbReference type="OrthoDB" id="4851482at2759"/>
<dbReference type="AlphaFoldDB" id="A0A2B7X8T8"/>
<feature type="compositionally biased region" description="Polar residues" evidence="1">
    <location>
        <begin position="436"/>
        <end position="446"/>
    </location>
</feature>
<evidence type="ECO:0000313" key="3">
    <source>
        <dbReference type="Proteomes" id="UP000223968"/>
    </source>
</evidence>
<dbReference type="Proteomes" id="UP000223968">
    <property type="component" value="Unassembled WGS sequence"/>
</dbReference>
<feature type="region of interest" description="Disordered" evidence="1">
    <location>
        <begin position="423"/>
        <end position="508"/>
    </location>
</feature>
<gene>
    <name evidence="2" type="ORF">AJ79_06084</name>
</gene>
<feature type="compositionally biased region" description="Polar residues" evidence="1">
    <location>
        <begin position="197"/>
        <end position="220"/>
    </location>
</feature>
<accession>A0A2B7X8T8</accession>
<sequence>MDSASSRNHIDPLANHMADTHFMDSMVQDSYAADELYVTESCRQESQPYHFMDDEHAAFDFSLLGNYVDQPVDALGADAIVNSSHFPVASEYLSVTPTSNSSNAQPTDSEAILSDFVNPIELLKQSIEQQPSSLSGPPHTVSGNTVNRSHESINGPSDVENRDNGTNATVNLDYFQLAAACEDSDYQMGNKGFRSRAATTGGISDSGMGNNYSRHMSSYPSPVPNASLPATGDSSDGDSRVLQKEVKKEVTSPTFIMGQDEADPELQFSSVAEANAWRAFQVQVDYDPTIPTTVEEKRKLVAQMLKAMKSVEYAEDNEGMIRPFREQKHNPIRMEIVCWNILDSCISRHENGPLLAIYDSKSKSTGQIPTFAERMEKIIECLWTQKTICKHLLDAYYMFTFVDDPVCSRNRVVANKNLNKRKGEVMNAGKKALGHSRSNSKSITTKDNSEAPEGLHTPFSTPHRETSARDTSTPMTINSNVKNMTLSSPQEPHETPVAVSSPAEPSRIHQSTMPMSIRNQLINTPANRYVEPSNIGASGFTGHGQSNQSFVRSQSTNAIHALGHYNPPYSPYSREQIAEHFRSYPLPQPVSYQSPTHTQNINRRAMGPAPHPWTNYPGASSPTPSHGHSRKRSQDESEGSDFQPSPQKKAR</sequence>
<keyword evidence="3" id="KW-1185">Reference proteome</keyword>
<name>A0A2B7X8T8_9EURO</name>
<feature type="compositionally biased region" description="Polar residues" evidence="1">
    <location>
        <begin position="640"/>
        <end position="651"/>
    </location>
</feature>